<evidence type="ECO:0008006" key="3">
    <source>
        <dbReference type="Google" id="ProtNLM"/>
    </source>
</evidence>
<dbReference type="Proteomes" id="UP000245695">
    <property type="component" value="Chromosome 1"/>
</dbReference>
<dbReference type="Pfam" id="PF12646">
    <property type="entry name" value="DUF3783"/>
    <property type="match status" value="1"/>
</dbReference>
<evidence type="ECO:0000313" key="2">
    <source>
        <dbReference type="Proteomes" id="UP000245695"/>
    </source>
</evidence>
<dbReference type="InterPro" id="IPR016621">
    <property type="entry name" value="UCP014543"/>
</dbReference>
<dbReference type="KEGG" id="rhom:FRIFI_1681"/>
<protein>
    <recommendedName>
        <fullName evidence="3">DUF3783 domain-containing protein</fullName>
    </recommendedName>
</protein>
<sequence length="138" mass="15610">MSFKRINSLCITNNERSFVIVYNFNAKDTLMIKNILKLLGIKDVCTLNKDNANSKIEDIIKGNIDDTCVQGINQRAVIFNNIAHTKISGFSDNLRKFKINRPLMAVVTEDNISWSLNTLINNLINERNAINSGNTLNH</sequence>
<reference evidence="1 2" key="1">
    <citation type="submission" date="2014-09" db="EMBL/GenBank/DDBJ databases">
        <authorList>
            <person name="Hornung B.V."/>
        </authorList>
    </citation>
    <scope>NUCLEOTIDE SEQUENCE [LARGE SCALE GENOMIC DNA]</scope>
    <source>
        <strain evidence="1 2">FRIFI</strain>
    </source>
</reference>
<dbReference type="AlphaFoldDB" id="A0A2P2BVR6"/>
<accession>A0A2P2BVR6</accession>
<name>A0A2P2BVR6_9FIRM</name>
<evidence type="ECO:0000313" key="1">
    <source>
        <dbReference type="EMBL" id="CEI73214.1"/>
    </source>
</evidence>
<proteinExistence type="predicted"/>
<organism evidence="1 2">
    <name type="scientific">Romboutsia hominis</name>
    <dbReference type="NCBI Taxonomy" id="1507512"/>
    <lineage>
        <taxon>Bacteria</taxon>
        <taxon>Bacillati</taxon>
        <taxon>Bacillota</taxon>
        <taxon>Clostridia</taxon>
        <taxon>Peptostreptococcales</taxon>
        <taxon>Peptostreptococcaceae</taxon>
        <taxon>Romboutsia</taxon>
    </lineage>
</organism>
<dbReference type="RefSeq" id="WP_166505599.1">
    <property type="nucleotide sequence ID" value="NZ_LN650648.1"/>
</dbReference>
<gene>
    <name evidence="1" type="ORF">FRIFI_1681</name>
</gene>
<dbReference type="EMBL" id="LN650648">
    <property type="protein sequence ID" value="CEI73214.1"/>
    <property type="molecule type" value="Genomic_DNA"/>
</dbReference>
<keyword evidence="2" id="KW-1185">Reference proteome</keyword>